<keyword evidence="5 10" id="KW-0720">Serine protease</keyword>
<dbReference type="Gene3D" id="2.60.120.260">
    <property type="entry name" value="Galactose-binding domain-like"/>
    <property type="match status" value="1"/>
</dbReference>
<comment type="similarity">
    <text evidence="1">Belongs to the peptidase S8 family. Furin subfamily.</text>
</comment>
<dbReference type="GO" id="GO:0005802">
    <property type="term" value="C:trans-Golgi network"/>
    <property type="evidence" value="ECO:0007669"/>
    <property type="project" value="TreeGrafter"/>
</dbReference>
<dbReference type="InterPro" id="IPR000209">
    <property type="entry name" value="Peptidase_S8/S53_dom"/>
</dbReference>
<dbReference type="PROSITE" id="PS51892">
    <property type="entry name" value="SUBTILASE"/>
    <property type="match status" value="1"/>
</dbReference>
<dbReference type="InterPro" id="IPR002884">
    <property type="entry name" value="P_dom"/>
</dbReference>
<evidence type="ECO:0000256" key="1">
    <source>
        <dbReference type="ARBA" id="ARBA00005325"/>
    </source>
</evidence>
<dbReference type="PANTHER" id="PTHR42884:SF14">
    <property type="entry name" value="NEUROENDOCRINE CONVERTASE 1"/>
    <property type="match status" value="1"/>
</dbReference>
<evidence type="ECO:0000256" key="3">
    <source>
        <dbReference type="ARBA" id="ARBA00022729"/>
    </source>
</evidence>
<dbReference type="AlphaFoldDB" id="A0A1E7FZQ0"/>
<dbReference type="PROSITE" id="PS00137">
    <property type="entry name" value="SUBTILASE_HIS"/>
    <property type="match status" value="1"/>
</dbReference>
<dbReference type="EMBL" id="KV784353">
    <property type="protein sequence ID" value="OEU23283.1"/>
    <property type="molecule type" value="Genomic_DNA"/>
</dbReference>
<keyword evidence="13" id="KW-1185">Reference proteome</keyword>
<evidence type="ECO:0000256" key="10">
    <source>
        <dbReference type="PROSITE-ProRule" id="PRU01240"/>
    </source>
</evidence>
<evidence type="ECO:0000256" key="8">
    <source>
        <dbReference type="ARBA" id="ARBA00023619"/>
    </source>
</evidence>
<evidence type="ECO:0000256" key="6">
    <source>
        <dbReference type="ARBA" id="ARBA00022837"/>
    </source>
</evidence>
<dbReference type="InterPro" id="IPR015500">
    <property type="entry name" value="Peptidase_S8_subtilisin-rel"/>
</dbReference>
<dbReference type="Pfam" id="PF01483">
    <property type="entry name" value="P_proprotein"/>
    <property type="match status" value="1"/>
</dbReference>
<dbReference type="InterPro" id="IPR023828">
    <property type="entry name" value="Peptidase_S8_Ser-AS"/>
</dbReference>
<reference evidence="12 13" key="1">
    <citation type="submission" date="2016-09" db="EMBL/GenBank/DDBJ databases">
        <title>Extensive genetic diversity and differential bi-allelic expression allows diatom success in the polar Southern Ocean.</title>
        <authorList>
            <consortium name="DOE Joint Genome Institute"/>
            <person name="Mock T."/>
            <person name="Otillar R.P."/>
            <person name="Strauss J."/>
            <person name="Dupont C."/>
            <person name="Frickenhaus S."/>
            <person name="Maumus F."/>
            <person name="Mcmullan M."/>
            <person name="Sanges R."/>
            <person name="Schmutz J."/>
            <person name="Toseland A."/>
            <person name="Valas R."/>
            <person name="Veluchamy A."/>
            <person name="Ward B.J."/>
            <person name="Allen A."/>
            <person name="Barry K."/>
            <person name="Falciatore A."/>
            <person name="Ferrante M."/>
            <person name="Fortunato A.E."/>
            <person name="Gloeckner G."/>
            <person name="Gruber A."/>
            <person name="Hipkin R."/>
            <person name="Janech M."/>
            <person name="Kroth P."/>
            <person name="Leese F."/>
            <person name="Lindquist E."/>
            <person name="Lyon B.R."/>
            <person name="Martin J."/>
            <person name="Mayer C."/>
            <person name="Parker M."/>
            <person name="Quesneville H."/>
            <person name="Raymond J."/>
            <person name="Uhlig C."/>
            <person name="Valentin K.U."/>
            <person name="Worden A.Z."/>
            <person name="Armbrust E.V."/>
            <person name="Bowler C."/>
            <person name="Green B."/>
            <person name="Moulton V."/>
            <person name="Van Oosterhout C."/>
            <person name="Grigoriev I."/>
        </authorList>
    </citation>
    <scope>NUCLEOTIDE SEQUENCE [LARGE SCALE GENOMIC DNA]</scope>
    <source>
        <strain evidence="12 13">CCMP1102</strain>
    </source>
</reference>
<gene>
    <name evidence="12" type="ORF">FRACYDRAFT_179604</name>
</gene>
<keyword evidence="3" id="KW-0732">Signal</keyword>
<evidence type="ECO:0000259" key="11">
    <source>
        <dbReference type="PROSITE" id="PS51829"/>
    </source>
</evidence>
<evidence type="ECO:0000256" key="2">
    <source>
        <dbReference type="ARBA" id="ARBA00022670"/>
    </source>
</evidence>
<evidence type="ECO:0000313" key="13">
    <source>
        <dbReference type="Proteomes" id="UP000095751"/>
    </source>
</evidence>
<protein>
    <recommendedName>
        <fullName evidence="8">subtilisin</fullName>
        <ecNumber evidence="8">3.4.21.62</ecNumber>
    </recommendedName>
</protein>
<evidence type="ECO:0000256" key="9">
    <source>
        <dbReference type="PIRSR" id="PIRSR615500-1"/>
    </source>
</evidence>
<dbReference type="CDD" id="cd04059">
    <property type="entry name" value="Peptidases_S8_Protein_convertases_Kexins_Furin-like"/>
    <property type="match status" value="1"/>
</dbReference>
<dbReference type="PANTHER" id="PTHR42884">
    <property type="entry name" value="PROPROTEIN CONVERTASE SUBTILISIN/KEXIN-RELATED"/>
    <property type="match status" value="1"/>
</dbReference>
<dbReference type="GO" id="GO:0004252">
    <property type="term" value="F:serine-type endopeptidase activity"/>
    <property type="evidence" value="ECO:0007669"/>
    <property type="project" value="UniProtKB-UniRule"/>
</dbReference>
<keyword evidence="6" id="KW-0106">Calcium</keyword>
<dbReference type="OrthoDB" id="44525at2759"/>
<feature type="active site" description="Charge relay system" evidence="9 10">
    <location>
        <position position="24"/>
    </location>
</feature>
<dbReference type="PRINTS" id="PR00723">
    <property type="entry name" value="SUBTILISIN"/>
</dbReference>
<proteinExistence type="inferred from homology"/>
<dbReference type="InterPro" id="IPR022398">
    <property type="entry name" value="Peptidase_S8_His-AS"/>
</dbReference>
<dbReference type="Pfam" id="PF00082">
    <property type="entry name" value="Peptidase_S8"/>
    <property type="match status" value="1"/>
</dbReference>
<dbReference type="EC" id="3.4.21.62" evidence="8"/>
<dbReference type="InterPro" id="IPR034182">
    <property type="entry name" value="Kexin/furin"/>
</dbReference>
<keyword evidence="2 10" id="KW-0645">Protease</keyword>
<dbReference type="Gene3D" id="3.40.50.200">
    <property type="entry name" value="Peptidase S8/S53 domain"/>
    <property type="match status" value="1"/>
</dbReference>
<dbReference type="Proteomes" id="UP000095751">
    <property type="component" value="Unassembled WGS sequence"/>
</dbReference>
<keyword evidence="4 10" id="KW-0378">Hydrolase</keyword>
<dbReference type="GO" id="GO:0016485">
    <property type="term" value="P:protein processing"/>
    <property type="evidence" value="ECO:0007669"/>
    <property type="project" value="TreeGrafter"/>
</dbReference>
<dbReference type="InterPro" id="IPR036852">
    <property type="entry name" value="Peptidase_S8/S53_dom_sf"/>
</dbReference>
<feature type="non-terminal residue" evidence="12">
    <location>
        <position position="448"/>
    </location>
</feature>
<evidence type="ECO:0000256" key="7">
    <source>
        <dbReference type="ARBA" id="ARBA00023529"/>
    </source>
</evidence>
<feature type="domain" description="P/Homo B" evidence="11">
    <location>
        <begin position="311"/>
        <end position="448"/>
    </location>
</feature>
<dbReference type="PROSITE" id="PS51829">
    <property type="entry name" value="P_HOMO_B"/>
    <property type="match status" value="1"/>
</dbReference>
<comment type="catalytic activity">
    <reaction evidence="7">
        <text>Hydrolysis of proteins with broad specificity for peptide bonds, and a preference for a large uncharged residue in P1. Hydrolyzes peptide amides.</text>
        <dbReference type="EC" id="3.4.21.62"/>
    </reaction>
</comment>
<organism evidence="12 13">
    <name type="scientific">Fragilariopsis cylindrus CCMP1102</name>
    <dbReference type="NCBI Taxonomy" id="635003"/>
    <lineage>
        <taxon>Eukaryota</taxon>
        <taxon>Sar</taxon>
        <taxon>Stramenopiles</taxon>
        <taxon>Ochrophyta</taxon>
        <taxon>Bacillariophyta</taxon>
        <taxon>Bacillariophyceae</taxon>
        <taxon>Bacillariophycidae</taxon>
        <taxon>Bacillariales</taxon>
        <taxon>Bacillariaceae</taxon>
        <taxon>Fragilariopsis</taxon>
    </lineage>
</organism>
<sequence length="448" mass="48258">MINIQYVWNTLKYTGKGIVVRINDDGVDINNKEFEGNNKFDEKNSCKSFEPNVDDLDGHGTSVAGIVLGNANNDFCSAGIAYDSTFSACNFFAKDVPYSSLAYKVNTFDISQNSIGSPACSAGQLTQGNNMDIDTIDALATGVTEGRNGKGIVFVFASGNKFYEGEDINMSGWTNSRYTITVGAVGKDGKHTDYSTPGAALMVTGPAGDFNDVGHIITAGLGGTCANSGSGTSFSCPVVSGVIALMLEARGELTWRDVQGIIASTSKKVKDSEDKSAQTNIAGVWHSDWYGFGIIDAKKAVNTALKWDLWSPEEQAMGISDDEDKPIPNNGIEFVSELTVGSEYKGFISESVVVLLDLQHYSRGDLKVTLISPKGTQSVLHAGKRPEATQTKGDQRWKLMTVRTWGEDPTGIWKLKLQDLVVDIDSTTADSVNGFKNWKLTAYGRSDD</sequence>
<evidence type="ECO:0000256" key="5">
    <source>
        <dbReference type="ARBA" id="ARBA00022825"/>
    </source>
</evidence>
<dbReference type="InterPro" id="IPR008979">
    <property type="entry name" value="Galactose-bd-like_sf"/>
</dbReference>
<dbReference type="KEGG" id="fcy:FRACYDRAFT_179604"/>
<feature type="active site" description="Charge relay system" evidence="9 10">
    <location>
        <position position="233"/>
    </location>
</feature>
<feature type="active site" description="Charge relay system" evidence="9 10">
    <location>
        <position position="59"/>
    </location>
</feature>
<evidence type="ECO:0000313" key="12">
    <source>
        <dbReference type="EMBL" id="OEU23283.1"/>
    </source>
</evidence>
<dbReference type="GO" id="GO:0000139">
    <property type="term" value="C:Golgi membrane"/>
    <property type="evidence" value="ECO:0007669"/>
    <property type="project" value="TreeGrafter"/>
</dbReference>
<dbReference type="InParanoid" id="A0A1E7FZQ0"/>
<evidence type="ECO:0000256" key="4">
    <source>
        <dbReference type="ARBA" id="ARBA00022801"/>
    </source>
</evidence>
<accession>A0A1E7FZQ0</accession>
<dbReference type="PROSITE" id="PS00138">
    <property type="entry name" value="SUBTILASE_SER"/>
    <property type="match status" value="1"/>
</dbReference>
<dbReference type="SUPFAM" id="SSF52743">
    <property type="entry name" value="Subtilisin-like"/>
    <property type="match status" value="1"/>
</dbReference>
<name>A0A1E7FZQ0_9STRA</name>
<dbReference type="SUPFAM" id="SSF49785">
    <property type="entry name" value="Galactose-binding domain-like"/>
    <property type="match status" value="1"/>
</dbReference>